<dbReference type="PANTHER" id="PTHR48081:SF8">
    <property type="entry name" value="ALPHA_BETA HYDROLASE FOLD-3 DOMAIN-CONTAINING PROTEIN-RELATED"/>
    <property type="match status" value="1"/>
</dbReference>
<proteinExistence type="predicted"/>
<feature type="compositionally biased region" description="Basic and acidic residues" evidence="2">
    <location>
        <begin position="32"/>
        <end position="41"/>
    </location>
</feature>
<organism evidence="4 5">
    <name type="scientific">Echria macrotheca</name>
    <dbReference type="NCBI Taxonomy" id="438768"/>
    <lineage>
        <taxon>Eukaryota</taxon>
        <taxon>Fungi</taxon>
        <taxon>Dikarya</taxon>
        <taxon>Ascomycota</taxon>
        <taxon>Pezizomycotina</taxon>
        <taxon>Sordariomycetes</taxon>
        <taxon>Sordariomycetidae</taxon>
        <taxon>Sordariales</taxon>
        <taxon>Schizotheciaceae</taxon>
        <taxon>Echria</taxon>
    </lineage>
</organism>
<evidence type="ECO:0000313" key="5">
    <source>
        <dbReference type="Proteomes" id="UP001239445"/>
    </source>
</evidence>
<dbReference type="Pfam" id="PF07859">
    <property type="entry name" value="Abhydrolase_3"/>
    <property type="match status" value="1"/>
</dbReference>
<dbReference type="PANTHER" id="PTHR48081">
    <property type="entry name" value="AB HYDROLASE SUPERFAMILY PROTEIN C4A8.06C"/>
    <property type="match status" value="1"/>
</dbReference>
<evidence type="ECO:0000259" key="3">
    <source>
        <dbReference type="Pfam" id="PF07859"/>
    </source>
</evidence>
<accession>A0AAJ0FCJ3</accession>
<reference evidence="4" key="1">
    <citation type="submission" date="2023-06" db="EMBL/GenBank/DDBJ databases">
        <title>Genome-scale phylogeny and comparative genomics of the fungal order Sordariales.</title>
        <authorList>
            <consortium name="Lawrence Berkeley National Laboratory"/>
            <person name="Hensen N."/>
            <person name="Bonometti L."/>
            <person name="Westerberg I."/>
            <person name="Brannstrom I.O."/>
            <person name="Guillou S."/>
            <person name="Cros-Aarteil S."/>
            <person name="Calhoun S."/>
            <person name="Haridas S."/>
            <person name="Kuo A."/>
            <person name="Mondo S."/>
            <person name="Pangilinan J."/>
            <person name="Riley R."/>
            <person name="Labutti K."/>
            <person name="Andreopoulos B."/>
            <person name="Lipzen A."/>
            <person name="Chen C."/>
            <person name="Yanf M."/>
            <person name="Daum C."/>
            <person name="Ng V."/>
            <person name="Clum A."/>
            <person name="Steindorff A."/>
            <person name="Ohm R."/>
            <person name="Martin F."/>
            <person name="Silar P."/>
            <person name="Natvig D."/>
            <person name="Lalanne C."/>
            <person name="Gautier V."/>
            <person name="Ament-Velasquez S.L."/>
            <person name="Kruys A."/>
            <person name="Hutchinson M.I."/>
            <person name="Powell A.J."/>
            <person name="Barry K."/>
            <person name="Miller A.N."/>
            <person name="Grigoriev I.V."/>
            <person name="Debuchy R."/>
            <person name="Gladieux P."/>
            <person name="Thoren M.H."/>
            <person name="Johannesson H."/>
        </authorList>
    </citation>
    <scope>NUCLEOTIDE SEQUENCE</scope>
    <source>
        <strain evidence="4">PSN4</strain>
    </source>
</reference>
<evidence type="ECO:0000256" key="1">
    <source>
        <dbReference type="ARBA" id="ARBA00022801"/>
    </source>
</evidence>
<sequence length="354" mass="38654">MCDFSGHEQPSAEWLALESQIPPPPFSPSDTVEEKQAAGNAYREKNAAEAMKTLGPWVQTQDFTIPTRGGSTVEARTYRPTGVNPSDGPLPVYLHLHGGGWLFGTLAGEDATCARIAINARVVVLNVNYRHTPAHVYPTAWNDTEDAFRWLHENIAAIGGDAKRVVVGGISAGGYLTASLVLQQHLGKAAASLPRIAGQVLLIPSLSNMQCYRYQLEHLKDESIWSWNTCKDAPILPRSMCEMFMGLLKVGEADPADARMNPGLARPEQVRGLPPTVFGIAGRDPLRDEGLLYAKKLADAGVATDVHMFSGLPHAFRQYGDKLSESKRWDRVIEEGILWTLSEPVAGGFEIKTQ</sequence>
<comment type="caution">
    <text evidence="4">The sequence shown here is derived from an EMBL/GenBank/DDBJ whole genome shotgun (WGS) entry which is preliminary data.</text>
</comment>
<keyword evidence="5" id="KW-1185">Reference proteome</keyword>
<evidence type="ECO:0000313" key="4">
    <source>
        <dbReference type="EMBL" id="KAK1756539.1"/>
    </source>
</evidence>
<dbReference type="Gene3D" id="3.40.50.1820">
    <property type="entry name" value="alpha/beta hydrolase"/>
    <property type="match status" value="1"/>
</dbReference>
<dbReference type="EMBL" id="MU839832">
    <property type="protein sequence ID" value="KAK1756539.1"/>
    <property type="molecule type" value="Genomic_DNA"/>
</dbReference>
<dbReference type="InterPro" id="IPR029058">
    <property type="entry name" value="AB_hydrolase_fold"/>
</dbReference>
<dbReference type="GO" id="GO:0016787">
    <property type="term" value="F:hydrolase activity"/>
    <property type="evidence" value="ECO:0007669"/>
    <property type="project" value="UniProtKB-KW"/>
</dbReference>
<dbReference type="SUPFAM" id="SSF53474">
    <property type="entry name" value="alpha/beta-Hydrolases"/>
    <property type="match status" value="1"/>
</dbReference>
<dbReference type="AlphaFoldDB" id="A0AAJ0FCJ3"/>
<dbReference type="InterPro" id="IPR013094">
    <property type="entry name" value="AB_hydrolase_3"/>
</dbReference>
<dbReference type="Proteomes" id="UP001239445">
    <property type="component" value="Unassembled WGS sequence"/>
</dbReference>
<name>A0AAJ0FCJ3_9PEZI</name>
<protein>
    <submittedName>
        <fullName evidence="4">Alpha/Beta hydrolase protein</fullName>
    </submittedName>
</protein>
<keyword evidence="1 4" id="KW-0378">Hydrolase</keyword>
<feature type="domain" description="Alpha/beta hydrolase fold-3" evidence="3">
    <location>
        <begin position="94"/>
        <end position="316"/>
    </location>
</feature>
<evidence type="ECO:0000256" key="2">
    <source>
        <dbReference type="SAM" id="MobiDB-lite"/>
    </source>
</evidence>
<gene>
    <name evidence="4" type="ORF">QBC47DRAFT_343422</name>
</gene>
<dbReference type="InterPro" id="IPR050300">
    <property type="entry name" value="GDXG_lipolytic_enzyme"/>
</dbReference>
<feature type="region of interest" description="Disordered" evidence="2">
    <location>
        <begin position="19"/>
        <end position="41"/>
    </location>
</feature>